<evidence type="ECO:0000313" key="3">
    <source>
        <dbReference type="Proteomes" id="UP000636709"/>
    </source>
</evidence>
<dbReference type="Proteomes" id="UP000636709">
    <property type="component" value="Unassembled WGS sequence"/>
</dbReference>
<dbReference type="AlphaFoldDB" id="A0A835E7Y3"/>
<reference evidence="2" key="1">
    <citation type="submission" date="2020-07" db="EMBL/GenBank/DDBJ databases">
        <title>Genome sequence and genetic diversity analysis of an under-domesticated orphan crop, white fonio (Digitaria exilis).</title>
        <authorList>
            <person name="Bennetzen J.L."/>
            <person name="Chen S."/>
            <person name="Ma X."/>
            <person name="Wang X."/>
            <person name="Yssel A.E.J."/>
            <person name="Chaluvadi S.R."/>
            <person name="Johnson M."/>
            <person name="Gangashetty P."/>
            <person name="Hamidou F."/>
            <person name="Sanogo M.D."/>
            <person name="Zwaenepoel A."/>
            <person name="Wallace J."/>
            <person name="Van De Peer Y."/>
            <person name="Van Deynze A."/>
        </authorList>
    </citation>
    <scope>NUCLEOTIDE SEQUENCE</scope>
    <source>
        <tissue evidence="2">Leaves</tissue>
    </source>
</reference>
<keyword evidence="1" id="KW-0732">Signal</keyword>
<protein>
    <submittedName>
        <fullName evidence="2">Uncharacterized protein</fullName>
    </submittedName>
</protein>
<gene>
    <name evidence="2" type="ORF">HU200_051462</name>
</gene>
<sequence length="140" mass="14949">MSSTTPMASLAVLVSLFVCATTLSSSGAAGVRVELTRIHSVHGVNASQSVRDALRGDMHRHNARRLVTASGGATVSAPTQEWSPLGAYLMTLAIDTGAAVPVHRRHWQRPHLDAVRALRRRPVLPAADASVQPSQLHHVQ</sequence>
<evidence type="ECO:0000313" key="2">
    <source>
        <dbReference type="EMBL" id="KAF8669136.1"/>
    </source>
</evidence>
<evidence type="ECO:0000256" key="1">
    <source>
        <dbReference type="SAM" id="SignalP"/>
    </source>
</evidence>
<accession>A0A835E7Y3</accession>
<organism evidence="2 3">
    <name type="scientific">Digitaria exilis</name>
    <dbReference type="NCBI Taxonomy" id="1010633"/>
    <lineage>
        <taxon>Eukaryota</taxon>
        <taxon>Viridiplantae</taxon>
        <taxon>Streptophyta</taxon>
        <taxon>Embryophyta</taxon>
        <taxon>Tracheophyta</taxon>
        <taxon>Spermatophyta</taxon>
        <taxon>Magnoliopsida</taxon>
        <taxon>Liliopsida</taxon>
        <taxon>Poales</taxon>
        <taxon>Poaceae</taxon>
        <taxon>PACMAD clade</taxon>
        <taxon>Panicoideae</taxon>
        <taxon>Panicodae</taxon>
        <taxon>Paniceae</taxon>
        <taxon>Anthephorinae</taxon>
        <taxon>Digitaria</taxon>
    </lineage>
</organism>
<proteinExistence type="predicted"/>
<feature type="chain" id="PRO_5032496655" evidence="1">
    <location>
        <begin position="25"/>
        <end position="140"/>
    </location>
</feature>
<keyword evidence="3" id="KW-1185">Reference proteome</keyword>
<feature type="signal peptide" evidence="1">
    <location>
        <begin position="1"/>
        <end position="24"/>
    </location>
</feature>
<comment type="caution">
    <text evidence="2">The sequence shown here is derived from an EMBL/GenBank/DDBJ whole genome shotgun (WGS) entry which is preliminary data.</text>
</comment>
<name>A0A835E7Y3_9POAL</name>
<dbReference type="EMBL" id="JACEFO010002272">
    <property type="protein sequence ID" value="KAF8669136.1"/>
    <property type="molecule type" value="Genomic_DNA"/>
</dbReference>